<reference evidence="2" key="1">
    <citation type="submission" date="2018-07" db="EMBL/GenBank/DDBJ databases">
        <title>Comparative genomics of catfishes provides insights into carnivory and benthic adaptation.</title>
        <authorList>
            <person name="Zhang Y."/>
            <person name="Wang D."/>
            <person name="Peng Z."/>
            <person name="Zheng S."/>
            <person name="Shao F."/>
            <person name="Tao W."/>
        </authorList>
    </citation>
    <scope>NUCLEOTIDE SEQUENCE</scope>
    <source>
        <strain evidence="2">Chongqing</strain>
    </source>
</reference>
<feature type="compositionally biased region" description="Polar residues" evidence="1">
    <location>
        <begin position="181"/>
        <end position="202"/>
    </location>
</feature>
<feature type="compositionally biased region" description="Polar residues" evidence="1">
    <location>
        <begin position="273"/>
        <end position="292"/>
    </location>
</feature>
<proteinExistence type="predicted"/>
<gene>
    <name evidence="2" type="ORF">C0J50_2492</name>
</gene>
<organism evidence="2 3">
    <name type="scientific">Silurus asotus</name>
    <name type="common">Amur catfish</name>
    <name type="synonym">Parasilurus asotus</name>
    <dbReference type="NCBI Taxonomy" id="30991"/>
    <lineage>
        <taxon>Eukaryota</taxon>
        <taxon>Metazoa</taxon>
        <taxon>Chordata</taxon>
        <taxon>Craniata</taxon>
        <taxon>Vertebrata</taxon>
        <taxon>Euteleostomi</taxon>
        <taxon>Actinopterygii</taxon>
        <taxon>Neopterygii</taxon>
        <taxon>Teleostei</taxon>
        <taxon>Ostariophysi</taxon>
        <taxon>Siluriformes</taxon>
        <taxon>Siluridae</taxon>
        <taxon>Silurus</taxon>
    </lineage>
</organism>
<feature type="compositionally biased region" description="Low complexity" evidence="1">
    <location>
        <begin position="49"/>
        <end position="62"/>
    </location>
</feature>
<dbReference type="AlphaFoldDB" id="A0AAD5B5Z1"/>
<accession>A0AAD5B5Z1</accession>
<feature type="region of interest" description="Disordered" evidence="1">
    <location>
        <begin position="97"/>
        <end position="151"/>
    </location>
</feature>
<feature type="compositionally biased region" description="Basic residues" evidence="1">
    <location>
        <begin position="247"/>
        <end position="261"/>
    </location>
</feature>
<evidence type="ECO:0000313" key="2">
    <source>
        <dbReference type="EMBL" id="KAI5629003.1"/>
    </source>
</evidence>
<comment type="caution">
    <text evidence="2">The sequence shown here is derived from an EMBL/GenBank/DDBJ whole genome shotgun (WGS) entry which is preliminary data.</text>
</comment>
<name>A0AAD5B5Z1_SILAS</name>
<protein>
    <submittedName>
        <fullName evidence="2">Uncharacterized protein</fullName>
    </submittedName>
</protein>
<feature type="region of interest" description="Disordered" evidence="1">
    <location>
        <begin position="43"/>
        <end position="77"/>
    </location>
</feature>
<keyword evidence="3" id="KW-1185">Reference proteome</keyword>
<feature type="region of interest" description="Disordered" evidence="1">
    <location>
        <begin position="1"/>
        <end position="27"/>
    </location>
</feature>
<dbReference type="EMBL" id="MU540962">
    <property type="protein sequence ID" value="KAI5629003.1"/>
    <property type="molecule type" value="Genomic_DNA"/>
</dbReference>
<feature type="compositionally biased region" description="Pro residues" evidence="1">
    <location>
        <begin position="1"/>
        <end position="11"/>
    </location>
</feature>
<dbReference type="Proteomes" id="UP001205998">
    <property type="component" value="Unassembled WGS sequence"/>
</dbReference>
<evidence type="ECO:0000313" key="3">
    <source>
        <dbReference type="Proteomes" id="UP001205998"/>
    </source>
</evidence>
<sequence>MTRRPSSPPSGPESRQGPLGPPRGNQVATLPHRAISLCLDVPGRGCRQAAPTGQQGTTTETPLRSPEPASNRPYLQRYQVRPGGDAMALRRKLASSPIAGQPGMPATHSSCGSNPQPDPPRSATHQSQAAPPKNIRKARALTGPPGPRHLGALIKGGAEAVTQRIKRTTSSLGSCCFCHTTGQAKSSSDPARATTSRSSIYSTGREEPAGSLAPTSSFSLERETCNAAPPAPGEEAAARHASPNFHPPRRKKYGAPRHTHRQRTDTKRALTPGNGSSASSQERIATRLNANSRYHREPKPRWGALTSERAPR</sequence>
<evidence type="ECO:0000256" key="1">
    <source>
        <dbReference type="SAM" id="MobiDB-lite"/>
    </source>
</evidence>
<feature type="region of interest" description="Disordered" evidence="1">
    <location>
        <begin position="181"/>
        <end position="312"/>
    </location>
</feature>